<dbReference type="InterPro" id="IPR003593">
    <property type="entry name" value="AAA+_ATPase"/>
</dbReference>
<dbReference type="InterPro" id="IPR027417">
    <property type="entry name" value="P-loop_NTPase"/>
</dbReference>
<keyword evidence="4" id="KW-0547">Nucleotide-binding</keyword>
<dbReference type="AlphaFoldDB" id="A0A1I4FEX6"/>
<protein>
    <submittedName>
        <fullName evidence="7">Peptide/nickel transport system ATP-binding protein</fullName>
    </submittedName>
</protein>
<dbReference type="PROSITE" id="PS00211">
    <property type="entry name" value="ABC_TRANSPORTER_1"/>
    <property type="match status" value="1"/>
</dbReference>
<evidence type="ECO:0000256" key="4">
    <source>
        <dbReference type="ARBA" id="ARBA00022741"/>
    </source>
</evidence>
<dbReference type="OrthoDB" id="9802264at2"/>
<dbReference type="Gene3D" id="3.40.50.300">
    <property type="entry name" value="P-loop containing nucleotide triphosphate hydrolases"/>
    <property type="match status" value="1"/>
</dbReference>
<dbReference type="PANTHER" id="PTHR43776:SF7">
    <property type="entry name" value="D,D-DIPEPTIDE TRANSPORT ATP-BINDING PROTEIN DDPF-RELATED"/>
    <property type="match status" value="1"/>
</dbReference>
<name>A0A1I4FEX6_9RHOB</name>
<dbReference type="Pfam" id="PF00005">
    <property type="entry name" value="ABC_tran"/>
    <property type="match status" value="1"/>
</dbReference>
<dbReference type="NCBIfam" id="TIGR01727">
    <property type="entry name" value="oligo_HPY"/>
    <property type="match status" value="1"/>
</dbReference>
<dbReference type="NCBIfam" id="NF008453">
    <property type="entry name" value="PRK11308.1"/>
    <property type="match status" value="1"/>
</dbReference>
<dbReference type="RefSeq" id="WP_090188894.1">
    <property type="nucleotide sequence ID" value="NZ_FOTF01000009.1"/>
</dbReference>
<dbReference type="SMART" id="SM00382">
    <property type="entry name" value="AAA"/>
    <property type="match status" value="1"/>
</dbReference>
<dbReference type="GO" id="GO:0016887">
    <property type="term" value="F:ATP hydrolysis activity"/>
    <property type="evidence" value="ECO:0007669"/>
    <property type="project" value="InterPro"/>
</dbReference>
<reference evidence="7 8" key="1">
    <citation type="submission" date="2016-10" db="EMBL/GenBank/DDBJ databases">
        <authorList>
            <person name="de Groot N.N."/>
        </authorList>
    </citation>
    <scope>NUCLEOTIDE SEQUENCE [LARGE SCALE GENOMIC DNA]</scope>
    <source>
        <strain evidence="7 8">DSM 16199</strain>
    </source>
</reference>
<dbReference type="CDD" id="cd03257">
    <property type="entry name" value="ABC_NikE_OppD_transporters"/>
    <property type="match status" value="1"/>
</dbReference>
<dbReference type="InterPro" id="IPR050319">
    <property type="entry name" value="ABC_transp_ATP-bind"/>
</dbReference>
<dbReference type="EMBL" id="FOTF01000009">
    <property type="protein sequence ID" value="SFL16029.1"/>
    <property type="molecule type" value="Genomic_DNA"/>
</dbReference>
<evidence type="ECO:0000256" key="1">
    <source>
        <dbReference type="ARBA" id="ARBA00004417"/>
    </source>
</evidence>
<dbReference type="Pfam" id="PF08352">
    <property type="entry name" value="oligo_HPY"/>
    <property type="match status" value="1"/>
</dbReference>
<organism evidence="7 8">
    <name type="scientific">Loktanella salsilacus</name>
    <dbReference type="NCBI Taxonomy" id="195913"/>
    <lineage>
        <taxon>Bacteria</taxon>
        <taxon>Pseudomonadati</taxon>
        <taxon>Pseudomonadota</taxon>
        <taxon>Alphaproteobacteria</taxon>
        <taxon>Rhodobacterales</taxon>
        <taxon>Roseobacteraceae</taxon>
        <taxon>Loktanella</taxon>
    </lineage>
</organism>
<evidence type="ECO:0000256" key="5">
    <source>
        <dbReference type="ARBA" id="ARBA00022840"/>
    </source>
</evidence>
<dbReference type="GO" id="GO:0015833">
    <property type="term" value="P:peptide transport"/>
    <property type="evidence" value="ECO:0007669"/>
    <property type="project" value="InterPro"/>
</dbReference>
<accession>A0A1I4FEX6</accession>
<evidence type="ECO:0000256" key="3">
    <source>
        <dbReference type="ARBA" id="ARBA00022448"/>
    </source>
</evidence>
<dbReference type="InterPro" id="IPR013563">
    <property type="entry name" value="Oligopep_ABC_C"/>
</dbReference>
<comment type="similarity">
    <text evidence="2">Belongs to the ABC transporter superfamily.</text>
</comment>
<dbReference type="STRING" id="195913.SAMN04488004_10922"/>
<dbReference type="SUPFAM" id="SSF52540">
    <property type="entry name" value="P-loop containing nucleoside triphosphate hydrolases"/>
    <property type="match status" value="1"/>
</dbReference>
<evidence type="ECO:0000256" key="2">
    <source>
        <dbReference type="ARBA" id="ARBA00005417"/>
    </source>
</evidence>
<evidence type="ECO:0000259" key="6">
    <source>
        <dbReference type="PROSITE" id="PS50893"/>
    </source>
</evidence>
<evidence type="ECO:0000313" key="8">
    <source>
        <dbReference type="Proteomes" id="UP000199550"/>
    </source>
</evidence>
<feature type="domain" description="ABC transporter" evidence="6">
    <location>
        <begin position="5"/>
        <end position="255"/>
    </location>
</feature>
<dbReference type="InterPro" id="IPR017871">
    <property type="entry name" value="ABC_transporter-like_CS"/>
</dbReference>
<dbReference type="Proteomes" id="UP000199550">
    <property type="component" value="Unassembled WGS sequence"/>
</dbReference>
<proteinExistence type="inferred from homology"/>
<dbReference type="PANTHER" id="PTHR43776">
    <property type="entry name" value="TRANSPORT ATP-BINDING PROTEIN"/>
    <property type="match status" value="1"/>
</dbReference>
<comment type="subcellular location">
    <subcellularLocation>
        <location evidence="1">Cell inner membrane</location>
        <topology evidence="1">Peripheral membrane protein</topology>
    </subcellularLocation>
</comment>
<keyword evidence="5 7" id="KW-0067">ATP-binding</keyword>
<dbReference type="FunFam" id="3.40.50.300:FF:000016">
    <property type="entry name" value="Oligopeptide ABC transporter ATP-binding component"/>
    <property type="match status" value="1"/>
</dbReference>
<dbReference type="InterPro" id="IPR003439">
    <property type="entry name" value="ABC_transporter-like_ATP-bd"/>
</dbReference>
<gene>
    <name evidence="7" type="ORF">SAMN04488004_10922</name>
</gene>
<sequence>MTPILEAQNVKKHFPTGGGLFQKKGLVKAVDGVSLSITPGETFAIVGESGCGKSTLARLLMRLLDPTSGDVVFDGKQVTAAKGVALSALRRDMQFIFQDPFSSLNPRMTVGKLVGEPLEVHAPELSKIDRRAKVADLLAKVGLRPEHADRYAHEFSGGQRQRIGIARALASGPRLIIGDEPVSALDVSVQAQVVNLLGDLGRDLGLTLVLIAHDLAVIRHMSDRVAVMYLGKIVEQGTTDDVFEQPRHPYTRALLDAIPDLDDQSGASRARIEGEMPSPSAPPPGCAFHTRCPHATALCREAVPQPVETPNGHMTACHHWQDIPAAPRQTTPRSKSPATLARLALYRQATRGGADHPRRIPNP</sequence>
<evidence type="ECO:0000313" key="7">
    <source>
        <dbReference type="EMBL" id="SFL16029.1"/>
    </source>
</evidence>
<dbReference type="GO" id="GO:0005524">
    <property type="term" value="F:ATP binding"/>
    <property type="evidence" value="ECO:0007669"/>
    <property type="project" value="UniProtKB-KW"/>
</dbReference>
<dbReference type="GO" id="GO:0005886">
    <property type="term" value="C:plasma membrane"/>
    <property type="evidence" value="ECO:0007669"/>
    <property type="project" value="UniProtKB-SubCell"/>
</dbReference>
<dbReference type="GO" id="GO:0055085">
    <property type="term" value="P:transmembrane transport"/>
    <property type="evidence" value="ECO:0007669"/>
    <property type="project" value="UniProtKB-ARBA"/>
</dbReference>
<keyword evidence="3" id="KW-0813">Transport</keyword>
<dbReference type="PROSITE" id="PS50893">
    <property type="entry name" value="ABC_TRANSPORTER_2"/>
    <property type="match status" value="1"/>
</dbReference>
<keyword evidence="8" id="KW-1185">Reference proteome</keyword>